<keyword evidence="1" id="KW-0472">Membrane</keyword>
<evidence type="ECO:0000313" key="3">
    <source>
        <dbReference type="Proteomes" id="UP000886885"/>
    </source>
</evidence>
<accession>A0A8X7ZGS7</accession>
<dbReference type="AlphaFoldDB" id="A0A8X7ZGS7"/>
<sequence>MQSREENTYLVLVLPEAKMKIGQCYSSLFLHLVFLSLCVYSLVLLRIRLFEGEGGGATGDKASTVYCVIRLPLVLCFQCSFLVKSMGVLLLSGFLEAEELLKMVKRWLKLIPYIERQPLGTAAQNQDVEDCTEPPPAPLLEPGELSSGWGRKNLAPSVPGLEFRALLVYCTAGISGTALLTKLVI</sequence>
<keyword evidence="1" id="KW-0812">Transmembrane</keyword>
<reference evidence="2" key="1">
    <citation type="journal article" date="2020" name="bioRxiv">
        <title>Hybrid origin of Populus tomentosa Carr. identified through genome sequencing and phylogenomic analysis.</title>
        <authorList>
            <person name="An X."/>
            <person name="Gao K."/>
            <person name="Chen Z."/>
            <person name="Li J."/>
            <person name="Yang X."/>
            <person name="Yang X."/>
            <person name="Zhou J."/>
            <person name="Guo T."/>
            <person name="Zhao T."/>
            <person name="Huang S."/>
            <person name="Miao D."/>
            <person name="Khan W.U."/>
            <person name="Rao P."/>
            <person name="Ye M."/>
            <person name="Lei B."/>
            <person name="Liao W."/>
            <person name="Wang J."/>
            <person name="Ji L."/>
            <person name="Li Y."/>
            <person name="Guo B."/>
            <person name="Mustafa N.S."/>
            <person name="Li S."/>
            <person name="Yun Q."/>
            <person name="Keller S.R."/>
            <person name="Mao J."/>
            <person name="Zhang R."/>
            <person name="Strauss S.H."/>
        </authorList>
    </citation>
    <scope>NUCLEOTIDE SEQUENCE</scope>
    <source>
        <strain evidence="2">GM15</strain>
        <tissue evidence="2">Leaf</tissue>
    </source>
</reference>
<gene>
    <name evidence="2" type="ORF">POTOM_025222</name>
</gene>
<keyword evidence="1" id="KW-1133">Transmembrane helix</keyword>
<dbReference type="EMBL" id="JAAWWB010000012">
    <property type="protein sequence ID" value="KAG6769574.1"/>
    <property type="molecule type" value="Genomic_DNA"/>
</dbReference>
<comment type="caution">
    <text evidence="2">The sequence shown here is derived from an EMBL/GenBank/DDBJ whole genome shotgun (WGS) entry which is preliminary data.</text>
</comment>
<keyword evidence="3" id="KW-1185">Reference proteome</keyword>
<feature type="transmembrane region" description="Helical" evidence="1">
    <location>
        <begin position="28"/>
        <end position="49"/>
    </location>
</feature>
<organism evidence="2 3">
    <name type="scientific">Populus tomentosa</name>
    <name type="common">Chinese white poplar</name>
    <dbReference type="NCBI Taxonomy" id="118781"/>
    <lineage>
        <taxon>Eukaryota</taxon>
        <taxon>Viridiplantae</taxon>
        <taxon>Streptophyta</taxon>
        <taxon>Embryophyta</taxon>
        <taxon>Tracheophyta</taxon>
        <taxon>Spermatophyta</taxon>
        <taxon>Magnoliopsida</taxon>
        <taxon>eudicotyledons</taxon>
        <taxon>Gunneridae</taxon>
        <taxon>Pentapetalae</taxon>
        <taxon>rosids</taxon>
        <taxon>fabids</taxon>
        <taxon>Malpighiales</taxon>
        <taxon>Salicaceae</taxon>
        <taxon>Saliceae</taxon>
        <taxon>Populus</taxon>
    </lineage>
</organism>
<evidence type="ECO:0000256" key="1">
    <source>
        <dbReference type="SAM" id="Phobius"/>
    </source>
</evidence>
<feature type="transmembrane region" description="Helical" evidence="1">
    <location>
        <begin position="69"/>
        <end position="95"/>
    </location>
</feature>
<evidence type="ECO:0000313" key="2">
    <source>
        <dbReference type="EMBL" id="KAG6769574.1"/>
    </source>
</evidence>
<name>A0A8X7ZGS7_POPTO</name>
<proteinExistence type="predicted"/>
<dbReference type="Proteomes" id="UP000886885">
    <property type="component" value="Chromosome 6D"/>
</dbReference>
<protein>
    <submittedName>
        <fullName evidence="2">Uncharacterized protein</fullName>
    </submittedName>
</protein>